<gene>
    <name evidence="3" type="primary">LOC18597371</name>
</gene>
<name>A0AB32WLI4_THECC</name>
<reference evidence="2" key="1">
    <citation type="journal article" date="1997" name="Nucleic Acids Res.">
        <title>tRNAscan-SE: a program for improved detection of transfer RNA genes in genomic sequence.</title>
        <authorList>
            <person name="Lowe T.M."/>
            <person name="Eddy S.R."/>
        </authorList>
    </citation>
    <scope>NUCLEOTIDE SEQUENCE [LARGE SCALE GENOMIC DNA]</scope>
    <source>
        <strain evidence="2">r\B97-61/B2</strain>
    </source>
</reference>
<evidence type="ECO:0000313" key="3">
    <source>
        <dbReference type="RefSeq" id="XP_017978552.1"/>
    </source>
</evidence>
<dbReference type="Proteomes" id="UP000694886">
    <property type="component" value="Chromosome 6"/>
</dbReference>
<dbReference type="KEGG" id="tcc:18597371"/>
<reference evidence="3" key="2">
    <citation type="submission" date="2025-08" db="UniProtKB">
        <authorList>
            <consortium name="RefSeq"/>
        </authorList>
    </citation>
    <scope>IDENTIFICATION</scope>
</reference>
<sequence length="145" mass="16636">METNCPLNIIRNLEEMDKEQQKKKKRGRAEEDSYYKNYLHQAAKIQDMEHCNNSAMGNTQDSSKDYKSALGVFDFPWMLDGIVSKSQDWNYVEDTTFSSSLADTCRCRVKFSENFDESEDGRGLETDCIWASLLHQGQGGPNEQS</sequence>
<organism evidence="2 3">
    <name type="scientific">Theobroma cacao</name>
    <name type="common">Cacao</name>
    <name type="synonym">Cocoa</name>
    <dbReference type="NCBI Taxonomy" id="3641"/>
    <lineage>
        <taxon>Eukaryota</taxon>
        <taxon>Viridiplantae</taxon>
        <taxon>Streptophyta</taxon>
        <taxon>Embryophyta</taxon>
        <taxon>Tracheophyta</taxon>
        <taxon>Spermatophyta</taxon>
        <taxon>Magnoliopsida</taxon>
        <taxon>eudicotyledons</taxon>
        <taxon>Gunneridae</taxon>
        <taxon>Pentapetalae</taxon>
        <taxon>rosids</taxon>
        <taxon>malvids</taxon>
        <taxon>Malvales</taxon>
        <taxon>Malvaceae</taxon>
        <taxon>Byttnerioideae</taxon>
        <taxon>Theobroma</taxon>
    </lineage>
</organism>
<dbReference type="Gramene" id="Tc06v2_t020140.1">
    <property type="protein sequence ID" value="Tc06v2_p020140.1"/>
    <property type="gene ID" value="Tc06v2_g020140"/>
</dbReference>
<evidence type="ECO:0000256" key="1">
    <source>
        <dbReference type="SAM" id="MobiDB-lite"/>
    </source>
</evidence>
<dbReference type="AlphaFoldDB" id="A0AB32WLI4"/>
<accession>A0AB32WLI4</accession>
<dbReference type="GeneID" id="18597371"/>
<dbReference type="RefSeq" id="XP_017978552.1">
    <property type="nucleotide sequence ID" value="XM_018123063.1"/>
</dbReference>
<feature type="region of interest" description="Disordered" evidence="1">
    <location>
        <begin position="1"/>
        <end position="31"/>
    </location>
</feature>
<evidence type="ECO:0000313" key="2">
    <source>
        <dbReference type="Proteomes" id="UP000694886"/>
    </source>
</evidence>
<proteinExistence type="predicted"/>
<protein>
    <submittedName>
        <fullName evidence="3">Uncharacterized protein LOC18597371</fullName>
    </submittedName>
</protein>